<dbReference type="RefSeq" id="WP_212527409.1">
    <property type="nucleotide sequence ID" value="NZ_JAGSOG010000018.1"/>
</dbReference>
<dbReference type="PANTHER" id="PTHR44942">
    <property type="entry name" value="METHYLTRANSF_11 DOMAIN-CONTAINING PROTEIN"/>
    <property type="match status" value="1"/>
</dbReference>
<keyword evidence="1 4" id="KW-0489">Methyltransferase</keyword>
<sequence>MPRDDAARLFAGAAEAYAEYRPGYPDELFDLTARRLAFTADTRIADLGCGPGTATIPLARRVGGVVAVDPNTEMLEVAQAAAARAGIGTIEFHQGHAEDLPKLEPGPVEHAVFGRSFHWTDRDAVVAMLDALLPPHGAIVLLGSARTVAYPWDAAVRAVRERFLGTERRAGSGTYSHPAVSHADLLVAGPFGAVEPYSFDEDVEYDLEYVLGLQRSYSHSAEHLFGERYGEFQDALREAVLAACGPGPYPVVKQDTLIIARRPRA</sequence>
<evidence type="ECO:0000313" key="4">
    <source>
        <dbReference type="EMBL" id="MBR7832885.1"/>
    </source>
</evidence>
<evidence type="ECO:0000313" key="5">
    <source>
        <dbReference type="Proteomes" id="UP000675781"/>
    </source>
</evidence>
<reference evidence="4" key="1">
    <citation type="submission" date="2021-04" db="EMBL/GenBank/DDBJ databases">
        <title>Genome based classification of Actinospica acidithermotolerans sp. nov., an actinobacterium isolated from an Indonesian hot spring.</title>
        <authorList>
            <person name="Kusuma A.B."/>
            <person name="Putra K.E."/>
            <person name="Nafisah S."/>
            <person name="Loh J."/>
            <person name="Nouioui I."/>
            <person name="Goodfellow M."/>
        </authorList>
    </citation>
    <scope>NUCLEOTIDE SEQUENCE</scope>
    <source>
        <strain evidence="4">CSCA 57</strain>
    </source>
</reference>
<accession>A0A941EL42</accession>
<dbReference type="InterPro" id="IPR029063">
    <property type="entry name" value="SAM-dependent_MTases_sf"/>
</dbReference>
<dbReference type="EMBL" id="JAGSOG010000018">
    <property type="protein sequence ID" value="MBR7832885.1"/>
    <property type="molecule type" value="Genomic_DNA"/>
</dbReference>
<keyword evidence="2" id="KW-0808">Transferase</keyword>
<dbReference type="InterPro" id="IPR051052">
    <property type="entry name" value="Diverse_substrate_MTase"/>
</dbReference>
<evidence type="ECO:0000256" key="2">
    <source>
        <dbReference type="ARBA" id="ARBA00022679"/>
    </source>
</evidence>
<gene>
    <name evidence="4" type="ORF">KDL01_06405</name>
</gene>
<name>A0A941EL42_9ACTN</name>
<proteinExistence type="predicted"/>
<evidence type="ECO:0000259" key="3">
    <source>
        <dbReference type="Pfam" id="PF13649"/>
    </source>
</evidence>
<keyword evidence="5" id="KW-1185">Reference proteome</keyword>
<dbReference type="Gene3D" id="3.40.50.150">
    <property type="entry name" value="Vaccinia Virus protein VP39"/>
    <property type="match status" value="1"/>
</dbReference>
<evidence type="ECO:0000256" key="1">
    <source>
        <dbReference type="ARBA" id="ARBA00022603"/>
    </source>
</evidence>
<dbReference type="InterPro" id="IPR041698">
    <property type="entry name" value="Methyltransf_25"/>
</dbReference>
<dbReference type="PANTHER" id="PTHR44942:SF4">
    <property type="entry name" value="METHYLTRANSFERASE TYPE 11 DOMAIN-CONTAINING PROTEIN"/>
    <property type="match status" value="1"/>
</dbReference>
<dbReference type="GO" id="GO:0008168">
    <property type="term" value="F:methyltransferase activity"/>
    <property type="evidence" value="ECO:0007669"/>
    <property type="project" value="UniProtKB-KW"/>
</dbReference>
<dbReference type="AlphaFoldDB" id="A0A941EL42"/>
<feature type="domain" description="Methyltransferase" evidence="3">
    <location>
        <begin position="44"/>
        <end position="135"/>
    </location>
</feature>
<dbReference type="Proteomes" id="UP000675781">
    <property type="component" value="Unassembled WGS sequence"/>
</dbReference>
<comment type="caution">
    <text evidence="4">The sequence shown here is derived from an EMBL/GenBank/DDBJ whole genome shotgun (WGS) entry which is preliminary data.</text>
</comment>
<dbReference type="SUPFAM" id="SSF53335">
    <property type="entry name" value="S-adenosyl-L-methionine-dependent methyltransferases"/>
    <property type="match status" value="1"/>
</dbReference>
<dbReference type="Pfam" id="PF13649">
    <property type="entry name" value="Methyltransf_25"/>
    <property type="match status" value="1"/>
</dbReference>
<protein>
    <submittedName>
        <fullName evidence="4">Class I SAM-dependent methyltransferase</fullName>
    </submittedName>
</protein>
<organism evidence="4 5">
    <name type="scientific">Actinospica durhamensis</name>
    <dbReference type="NCBI Taxonomy" id="1508375"/>
    <lineage>
        <taxon>Bacteria</taxon>
        <taxon>Bacillati</taxon>
        <taxon>Actinomycetota</taxon>
        <taxon>Actinomycetes</taxon>
        <taxon>Catenulisporales</taxon>
        <taxon>Actinospicaceae</taxon>
        <taxon>Actinospica</taxon>
    </lineage>
</organism>
<dbReference type="GO" id="GO:0032259">
    <property type="term" value="P:methylation"/>
    <property type="evidence" value="ECO:0007669"/>
    <property type="project" value="UniProtKB-KW"/>
</dbReference>
<dbReference type="CDD" id="cd02440">
    <property type="entry name" value="AdoMet_MTases"/>
    <property type="match status" value="1"/>
</dbReference>